<dbReference type="GO" id="GO:0043770">
    <property type="term" value="F:demethylmenaquinone methyltransferase activity"/>
    <property type="evidence" value="ECO:0007669"/>
    <property type="project" value="UniProtKB-EC"/>
</dbReference>
<keyword evidence="1" id="KW-0830">Ubiquinone</keyword>
<dbReference type="SUPFAM" id="SSF53335">
    <property type="entry name" value="S-adenosyl-L-methionine-dependent methyltransferases"/>
    <property type="match status" value="1"/>
</dbReference>
<dbReference type="Pfam" id="PF01209">
    <property type="entry name" value="Ubie_methyltran"/>
    <property type="match status" value="1"/>
</dbReference>
<sequence>MVIEKRPWVLEKGEDDMGHKFHIKDKEKLDNPRRREYLPPKETLMEMGLQEGDVMADIGCGIGYFTLPASEIVGQGGKVYALDISREMLKEVEERLKEGKISNVQGVLVAEDHLVLPDGSVSYAFLCNVLHEVGDQDAYLDEVSRILKDGGKMGIIEWEKKEGEMGPPVTHRIDKTEVEALLKRKGYQSISIGNITPDIYRIVAIRE</sequence>
<dbReference type="AlphaFoldDB" id="A0A140L4Z7"/>
<dbReference type="GO" id="GO:0032259">
    <property type="term" value="P:methylation"/>
    <property type="evidence" value="ECO:0007669"/>
    <property type="project" value="UniProtKB-KW"/>
</dbReference>
<dbReference type="Proteomes" id="UP000070456">
    <property type="component" value="Unassembled WGS sequence"/>
</dbReference>
<reference evidence="1 2" key="1">
    <citation type="submission" date="2015-12" db="EMBL/GenBank/DDBJ databases">
        <title>Draft genome sequence of the thermoanaerobe Thermotalea metallivorans, an isolate from the runoff channel of the Great Artesian Basin, Australia.</title>
        <authorList>
            <person name="Patel B.K."/>
        </authorList>
    </citation>
    <scope>NUCLEOTIDE SEQUENCE [LARGE SCALE GENOMIC DNA]</scope>
    <source>
        <strain evidence="1 2">B2-1</strain>
    </source>
</reference>
<dbReference type="CDD" id="cd02440">
    <property type="entry name" value="AdoMet_MTases"/>
    <property type="match status" value="1"/>
</dbReference>
<proteinExistence type="predicted"/>
<keyword evidence="2" id="KW-1185">Reference proteome</keyword>
<dbReference type="RefSeq" id="WP_242867360.1">
    <property type="nucleotide sequence ID" value="NZ_LOEE01000032.1"/>
</dbReference>
<evidence type="ECO:0000313" key="2">
    <source>
        <dbReference type="Proteomes" id="UP000070456"/>
    </source>
</evidence>
<dbReference type="InterPro" id="IPR050508">
    <property type="entry name" value="Methyltransf_Superfamily"/>
</dbReference>
<dbReference type="InterPro" id="IPR029063">
    <property type="entry name" value="SAM-dependent_MTases_sf"/>
</dbReference>
<dbReference type="PANTHER" id="PTHR42912:SF93">
    <property type="entry name" value="N6-ADENOSINE-METHYLTRANSFERASE TMT1A"/>
    <property type="match status" value="1"/>
</dbReference>
<gene>
    <name evidence="1" type="primary">ubiE</name>
    <name evidence="1" type="ORF">AN619_16180</name>
</gene>
<keyword evidence="1" id="KW-0808">Transferase</keyword>
<dbReference type="PANTHER" id="PTHR42912">
    <property type="entry name" value="METHYLTRANSFERASE"/>
    <property type="match status" value="1"/>
</dbReference>
<evidence type="ECO:0000313" key="1">
    <source>
        <dbReference type="EMBL" id="KXG75622.1"/>
    </source>
</evidence>
<dbReference type="Gene3D" id="3.40.50.150">
    <property type="entry name" value="Vaccinia Virus protein VP39"/>
    <property type="match status" value="1"/>
</dbReference>
<accession>A0A140L4Z7</accession>
<protein>
    <submittedName>
        <fullName evidence="1">Ubiquinone/menaquinone biosynthesis C-methyltransferase UbiE</fullName>
        <ecNumber evidence="1">2.1.1.163</ecNumber>
    </submittedName>
</protein>
<comment type="caution">
    <text evidence="1">The sequence shown here is derived from an EMBL/GenBank/DDBJ whole genome shotgun (WGS) entry which is preliminary data.</text>
</comment>
<organism evidence="1 2">
    <name type="scientific">Thermotalea metallivorans</name>
    <dbReference type="NCBI Taxonomy" id="520762"/>
    <lineage>
        <taxon>Bacteria</taxon>
        <taxon>Bacillati</taxon>
        <taxon>Bacillota</taxon>
        <taxon>Clostridia</taxon>
        <taxon>Peptostreptococcales</taxon>
        <taxon>Thermotaleaceae</taxon>
        <taxon>Thermotalea</taxon>
    </lineage>
</organism>
<keyword evidence="1" id="KW-0489">Methyltransferase</keyword>
<name>A0A140L4Z7_9FIRM</name>
<dbReference type="EMBL" id="LOEE01000032">
    <property type="protein sequence ID" value="KXG75622.1"/>
    <property type="molecule type" value="Genomic_DNA"/>
</dbReference>
<dbReference type="STRING" id="520762.AN619_16180"/>
<dbReference type="EC" id="2.1.1.163" evidence="1"/>